<protein>
    <submittedName>
        <fullName evidence="9">Vhs domain protein</fullName>
    </submittedName>
</protein>
<evidence type="ECO:0000256" key="2">
    <source>
        <dbReference type="ARBA" id="ARBA00022448"/>
    </source>
</evidence>
<dbReference type="GO" id="GO:0005802">
    <property type="term" value="C:trans-Golgi network"/>
    <property type="evidence" value="ECO:0007669"/>
    <property type="project" value="TreeGrafter"/>
</dbReference>
<dbReference type="GO" id="GO:0006896">
    <property type="term" value="P:Golgi to vacuole transport"/>
    <property type="evidence" value="ECO:0007669"/>
    <property type="project" value="UniProtKB-ARBA"/>
</dbReference>
<evidence type="ECO:0000259" key="8">
    <source>
        <dbReference type="PROSITE" id="PS50909"/>
    </source>
</evidence>
<dbReference type="Gene3D" id="1.20.58.160">
    <property type="match status" value="1"/>
</dbReference>
<dbReference type="PROSITE" id="PS50179">
    <property type="entry name" value="VHS"/>
    <property type="match status" value="1"/>
</dbReference>
<keyword evidence="10" id="KW-1185">Reference proteome</keyword>
<dbReference type="PANTHER" id="PTHR47180">
    <property type="entry name" value="ADP-RIBOSYLATION FACTOR-BINDING PROTEIN GGA1-RELATED"/>
    <property type="match status" value="1"/>
</dbReference>
<dbReference type="PROSITE" id="PS50909">
    <property type="entry name" value="GAT"/>
    <property type="match status" value="1"/>
</dbReference>
<accession>A0A068RTM3</accession>
<feature type="compositionally biased region" description="Pro residues" evidence="6">
    <location>
        <begin position="333"/>
        <end position="344"/>
    </location>
</feature>
<feature type="domain" description="GAT" evidence="8">
    <location>
        <begin position="190"/>
        <end position="313"/>
    </location>
</feature>
<dbReference type="InterPro" id="IPR038425">
    <property type="entry name" value="GAT_sf"/>
</dbReference>
<reference evidence="9" key="1">
    <citation type="submission" date="2013-08" db="EMBL/GenBank/DDBJ databases">
        <title>Gene expansion shapes genome architecture in the human pathogen Lichtheimia corymbifera: an evolutionary genomics analysis in the ancient terrestrial Mucorales (Mucoromycotina).</title>
        <authorList>
            <person name="Schwartze V.U."/>
            <person name="Winter S."/>
            <person name="Shelest E."/>
            <person name="Marcet-Houben M."/>
            <person name="Horn F."/>
            <person name="Wehner S."/>
            <person name="Hoffmann K."/>
            <person name="Riege K."/>
            <person name="Sammeth M."/>
            <person name="Nowrousian M."/>
            <person name="Valiante V."/>
            <person name="Linde J."/>
            <person name="Jacobsen I.D."/>
            <person name="Marz M."/>
            <person name="Brakhage A.A."/>
            <person name="Gabaldon T."/>
            <person name="Bocker S."/>
            <person name="Voigt K."/>
        </authorList>
    </citation>
    <scope>NUCLEOTIDE SEQUENCE [LARGE SCALE GENOMIC DNA]</scope>
    <source>
        <strain evidence="9">FSU 9682</strain>
    </source>
</reference>
<dbReference type="GO" id="GO:0005829">
    <property type="term" value="C:cytosol"/>
    <property type="evidence" value="ECO:0007669"/>
    <property type="project" value="GOC"/>
</dbReference>
<feature type="region of interest" description="Disordered" evidence="6">
    <location>
        <begin position="326"/>
        <end position="398"/>
    </location>
</feature>
<evidence type="ECO:0000313" key="9">
    <source>
        <dbReference type="EMBL" id="CDH53030.1"/>
    </source>
</evidence>
<dbReference type="GO" id="GO:0043328">
    <property type="term" value="P:protein transport to vacuole involved in ubiquitin-dependent protein catabolic process via the multivesicular body sorting pathway"/>
    <property type="evidence" value="ECO:0007669"/>
    <property type="project" value="TreeGrafter"/>
</dbReference>
<dbReference type="InterPro" id="IPR052653">
    <property type="entry name" value="ARF-binding"/>
</dbReference>
<dbReference type="PANTHER" id="PTHR47180:SF1">
    <property type="entry name" value="ADP-RIBOSYLATION FACTOR-BINDING PROTEIN GGA1-RELATED"/>
    <property type="match status" value="1"/>
</dbReference>
<dbReference type="Gene3D" id="2.60.40.1230">
    <property type="match status" value="1"/>
</dbReference>
<evidence type="ECO:0000256" key="3">
    <source>
        <dbReference type="ARBA" id="ARBA00022927"/>
    </source>
</evidence>
<keyword evidence="2" id="KW-0813">Transport</keyword>
<comment type="function">
    <text evidence="5">May play a role in the regulation of membrane traffic through the trans-Golgi network.</text>
</comment>
<keyword evidence="3" id="KW-0653">Protein transport</keyword>
<name>A0A068RTM3_9FUNG</name>
<dbReference type="SUPFAM" id="SSF48464">
    <property type="entry name" value="ENTH/VHS domain"/>
    <property type="match status" value="1"/>
</dbReference>
<dbReference type="FunFam" id="1.25.40.90:FF:000008">
    <property type="entry name" value="VHS domain protein"/>
    <property type="match status" value="1"/>
</dbReference>
<evidence type="ECO:0000256" key="6">
    <source>
        <dbReference type="SAM" id="MobiDB-lite"/>
    </source>
</evidence>
<dbReference type="GO" id="GO:0035091">
    <property type="term" value="F:phosphatidylinositol binding"/>
    <property type="evidence" value="ECO:0007669"/>
    <property type="project" value="InterPro"/>
</dbReference>
<feature type="compositionally biased region" description="Low complexity" evidence="6">
    <location>
        <begin position="365"/>
        <end position="383"/>
    </location>
</feature>
<dbReference type="VEuPathDB" id="FungiDB:LCOR_04439.1"/>
<dbReference type="InterPro" id="IPR008942">
    <property type="entry name" value="ENTH_VHS"/>
</dbReference>
<dbReference type="GO" id="GO:0043130">
    <property type="term" value="F:ubiquitin binding"/>
    <property type="evidence" value="ECO:0007669"/>
    <property type="project" value="InterPro"/>
</dbReference>
<gene>
    <name evidence="9" type="ORF">LCOR_04439.1</name>
</gene>
<dbReference type="InterPro" id="IPR002014">
    <property type="entry name" value="VHS_dom"/>
</dbReference>
<dbReference type="SUPFAM" id="SSF49348">
    <property type="entry name" value="Clathrin adaptor appendage domain"/>
    <property type="match status" value="1"/>
</dbReference>
<dbReference type="AlphaFoldDB" id="A0A068RTM3"/>
<feature type="domain" description="VHS" evidence="7">
    <location>
        <begin position="10"/>
        <end position="163"/>
    </location>
</feature>
<dbReference type="Proteomes" id="UP000027586">
    <property type="component" value="Unassembled WGS sequence"/>
</dbReference>
<dbReference type="GO" id="GO:0006895">
    <property type="term" value="P:Golgi to endosome transport"/>
    <property type="evidence" value="ECO:0007669"/>
    <property type="project" value="TreeGrafter"/>
</dbReference>
<evidence type="ECO:0000256" key="1">
    <source>
        <dbReference type="ARBA" id="ARBA00004601"/>
    </source>
</evidence>
<dbReference type="Gene3D" id="1.25.40.90">
    <property type="match status" value="1"/>
</dbReference>
<organism evidence="9 10">
    <name type="scientific">Lichtheimia corymbifera JMRC:FSU:9682</name>
    <dbReference type="NCBI Taxonomy" id="1263082"/>
    <lineage>
        <taxon>Eukaryota</taxon>
        <taxon>Fungi</taxon>
        <taxon>Fungi incertae sedis</taxon>
        <taxon>Mucoromycota</taxon>
        <taxon>Mucoromycotina</taxon>
        <taxon>Mucoromycetes</taxon>
        <taxon>Mucorales</taxon>
        <taxon>Lichtheimiaceae</taxon>
        <taxon>Lichtheimia</taxon>
    </lineage>
</organism>
<dbReference type="SMART" id="SM00288">
    <property type="entry name" value="VHS"/>
    <property type="match status" value="1"/>
</dbReference>
<evidence type="ECO:0000259" key="7">
    <source>
        <dbReference type="PROSITE" id="PS50179"/>
    </source>
</evidence>
<evidence type="ECO:0000256" key="5">
    <source>
        <dbReference type="ARBA" id="ARBA00053552"/>
    </source>
</evidence>
<comment type="subcellular location">
    <subcellularLocation>
        <location evidence="1">Golgi apparatus</location>
        <location evidence="1">trans-Golgi network</location>
    </subcellularLocation>
</comment>
<dbReference type="OrthoDB" id="2018246at2759"/>
<dbReference type="STRING" id="1263082.A0A068RTM3"/>
<dbReference type="SUPFAM" id="SSF89009">
    <property type="entry name" value="GAT-like domain"/>
    <property type="match status" value="1"/>
</dbReference>
<proteinExistence type="predicted"/>
<dbReference type="InterPro" id="IPR004152">
    <property type="entry name" value="GAT_dom"/>
</dbReference>
<dbReference type="InterPro" id="IPR013041">
    <property type="entry name" value="Clathrin_app_Ig-like_sf"/>
</dbReference>
<sequence length="519" mass="58709">MADYLQGLIADACKASGPDPALNREICVLINEKQGSFPRVAAVGIVRYVNSKNKAEALLALTLLDLCVKKCGYPFQLQIASKEFLNALVQMFPATARKSKTTDWAHFDSVIHGYAGEDPVMERILYMIREWKIALVDRLGYRDDFANINSMYRLLRQRGYQFPEIRESSISALTSNSVLRTPEELEEQDRVRLSAKLQEHIRRGTKEDLKLADVIMKLLTGYEQRDKPDYKQKFADQIRGIRSKAIVLYELLESMRPGESIDRSMKDLHHVCDQAYEKVKEVIENESTDEMDAVIPLSSLLDKVLSKYSDVEKGNFDTQYDIQALTSTQTTTSPPPVSSTPTPPVDNLIDLDDDDTSGHIRLDTDSPSSSTTHDSPWHSPTTTINTIAPSTPPAGQEQDTFLIHDKNGLKVHLQIYERVVSLIKLRFFFSNESTAPMESLELQVATPKHANQDGKYFWLSDSSKVDACRFPVGRREQSATGTTKATIPANVRSIWYQDGTSRTIQCNKYERYQLCLIHK</sequence>
<dbReference type="EMBL" id="CBTN010000015">
    <property type="protein sequence ID" value="CDH53030.1"/>
    <property type="molecule type" value="Genomic_DNA"/>
</dbReference>
<keyword evidence="4" id="KW-0333">Golgi apparatus</keyword>
<evidence type="ECO:0000313" key="10">
    <source>
        <dbReference type="Proteomes" id="UP000027586"/>
    </source>
</evidence>
<dbReference type="Pfam" id="PF00790">
    <property type="entry name" value="VHS"/>
    <property type="match status" value="1"/>
</dbReference>
<dbReference type="CDD" id="cd16998">
    <property type="entry name" value="VHS_GGA_fungi"/>
    <property type="match status" value="1"/>
</dbReference>
<evidence type="ECO:0000256" key="4">
    <source>
        <dbReference type="ARBA" id="ARBA00023034"/>
    </source>
</evidence>
<comment type="caution">
    <text evidence="9">The sequence shown here is derived from an EMBL/GenBank/DDBJ whole genome shotgun (WGS) entry which is preliminary data.</text>
</comment>